<dbReference type="STRING" id="1121420.SAMN02746098_04595"/>
<dbReference type="InterPro" id="IPR000182">
    <property type="entry name" value="GNAT_dom"/>
</dbReference>
<dbReference type="Gene3D" id="3.40.630.30">
    <property type="match status" value="1"/>
</dbReference>
<dbReference type="GO" id="GO:0016747">
    <property type="term" value="F:acyltransferase activity, transferring groups other than amino-acyl groups"/>
    <property type="evidence" value="ECO:0007669"/>
    <property type="project" value="InterPro"/>
</dbReference>
<dbReference type="SUPFAM" id="SSF55729">
    <property type="entry name" value="Acyl-CoA N-acyltransferases (Nat)"/>
    <property type="match status" value="1"/>
</dbReference>
<accession>A0A1M6DRC1</accession>
<evidence type="ECO:0000259" key="1">
    <source>
        <dbReference type="PROSITE" id="PS51186"/>
    </source>
</evidence>
<dbReference type="PROSITE" id="PS51186">
    <property type="entry name" value="GNAT"/>
    <property type="match status" value="1"/>
</dbReference>
<gene>
    <name evidence="2" type="ORF">SAMN02746098_04595</name>
</gene>
<name>A0A1M6DRC1_9FIRM</name>
<dbReference type="Proteomes" id="UP000183954">
    <property type="component" value="Unassembled WGS sequence"/>
</dbReference>
<evidence type="ECO:0000313" key="2">
    <source>
        <dbReference type="EMBL" id="SHI75745.1"/>
    </source>
</evidence>
<keyword evidence="3" id="KW-1185">Reference proteome</keyword>
<evidence type="ECO:0000313" key="3">
    <source>
        <dbReference type="Proteomes" id="UP000183954"/>
    </source>
</evidence>
<dbReference type="EMBL" id="FQXJ01000024">
    <property type="protein sequence ID" value="SHI75745.1"/>
    <property type="molecule type" value="Genomic_DNA"/>
</dbReference>
<dbReference type="AlphaFoldDB" id="A0A1M6DRC1"/>
<organism evidence="2 3">
    <name type="scientific">Desulfosporosinus lacus DSM 15449</name>
    <dbReference type="NCBI Taxonomy" id="1121420"/>
    <lineage>
        <taxon>Bacteria</taxon>
        <taxon>Bacillati</taxon>
        <taxon>Bacillota</taxon>
        <taxon>Clostridia</taxon>
        <taxon>Eubacteriales</taxon>
        <taxon>Desulfitobacteriaceae</taxon>
        <taxon>Desulfosporosinus</taxon>
    </lineage>
</organism>
<reference evidence="3" key="1">
    <citation type="submission" date="2016-11" db="EMBL/GenBank/DDBJ databases">
        <authorList>
            <person name="Varghese N."/>
            <person name="Submissions S."/>
        </authorList>
    </citation>
    <scope>NUCLEOTIDE SEQUENCE [LARGE SCALE GENOMIC DNA]</scope>
    <source>
        <strain evidence="3">DSM 15449</strain>
    </source>
</reference>
<sequence>MLIRKAEYEDLNIILEIFKNAIKIMNDNNINQWDDLYPTTTDLEQDVLNGQMYVGIKDGEIASALVINNECEEEYKYGNWRYDNDKFAVVHRLCVNPSYQNKKIGKDTMIKIEEILKTEGIQSIRLDTYSLNPYALKMYQTLGYQKVGDVKWRKGLFYLLEKKL</sequence>
<proteinExistence type="predicted"/>
<dbReference type="InterPro" id="IPR016181">
    <property type="entry name" value="Acyl_CoA_acyltransferase"/>
</dbReference>
<feature type="domain" description="N-acetyltransferase" evidence="1">
    <location>
        <begin position="1"/>
        <end position="164"/>
    </location>
</feature>
<keyword evidence="2" id="KW-0808">Transferase</keyword>
<dbReference type="Pfam" id="PF00583">
    <property type="entry name" value="Acetyltransf_1"/>
    <property type="match status" value="1"/>
</dbReference>
<dbReference type="RefSeq" id="WP_200797977.1">
    <property type="nucleotide sequence ID" value="NZ_FQXJ01000024.1"/>
</dbReference>
<protein>
    <submittedName>
        <fullName evidence="2">Acetyltransferase (GNAT) family protein</fullName>
    </submittedName>
</protein>
<dbReference type="CDD" id="cd04301">
    <property type="entry name" value="NAT_SF"/>
    <property type="match status" value="1"/>
</dbReference>